<evidence type="ECO:0000256" key="1">
    <source>
        <dbReference type="ARBA" id="ARBA00004123"/>
    </source>
</evidence>
<feature type="domain" description="C2H2-type" evidence="12">
    <location>
        <begin position="274"/>
        <end position="301"/>
    </location>
</feature>
<dbReference type="InterPro" id="IPR036051">
    <property type="entry name" value="KRAB_dom_sf"/>
</dbReference>
<dbReference type="OrthoDB" id="40579at2759"/>
<dbReference type="GO" id="GO:0008270">
    <property type="term" value="F:zinc ion binding"/>
    <property type="evidence" value="ECO:0007669"/>
    <property type="project" value="UniProtKB-KW"/>
</dbReference>
<evidence type="ECO:0000256" key="9">
    <source>
        <dbReference type="ARBA" id="ARBA00023242"/>
    </source>
</evidence>
<keyword evidence="4" id="KW-0677">Repeat</keyword>
<dbReference type="CDD" id="cd07765">
    <property type="entry name" value="KRAB_A-box"/>
    <property type="match status" value="1"/>
</dbReference>
<feature type="region of interest" description="Disordered" evidence="11">
    <location>
        <begin position="1"/>
        <end position="34"/>
    </location>
</feature>
<feature type="domain" description="C2H2-type" evidence="12">
    <location>
        <begin position="358"/>
        <end position="385"/>
    </location>
</feature>
<keyword evidence="8" id="KW-0804">Transcription</keyword>
<feature type="region of interest" description="Disordered" evidence="11">
    <location>
        <begin position="488"/>
        <end position="538"/>
    </location>
</feature>
<evidence type="ECO:0000313" key="14">
    <source>
        <dbReference type="EMBL" id="KAF6371254.1"/>
    </source>
</evidence>
<feature type="domain" description="C2H2-type" evidence="12">
    <location>
        <begin position="302"/>
        <end position="329"/>
    </location>
</feature>
<accession>A0A7J7ZAU0</accession>
<keyword evidence="9" id="KW-0539">Nucleus</keyword>
<comment type="caution">
    <text evidence="14">The sequence shown here is derived from an EMBL/GenBank/DDBJ whole genome shotgun (WGS) entry which is preliminary data.</text>
</comment>
<gene>
    <name evidence="14" type="ORF">mMyoMyo1_020930</name>
</gene>
<keyword evidence="7" id="KW-0805">Transcription regulation</keyword>
<evidence type="ECO:0000256" key="8">
    <source>
        <dbReference type="ARBA" id="ARBA00023163"/>
    </source>
</evidence>
<proteinExistence type="inferred from homology"/>
<dbReference type="InterPro" id="IPR001909">
    <property type="entry name" value="KRAB"/>
</dbReference>
<protein>
    <submittedName>
        <fullName evidence="14">Uncharacterized protein</fullName>
    </submittedName>
</protein>
<dbReference type="FunFam" id="3.30.160.60:FF:001498">
    <property type="entry name" value="Zinc finger protein 404"/>
    <property type="match status" value="1"/>
</dbReference>
<evidence type="ECO:0000256" key="7">
    <source>
        <dbReference type="ARBA" id="ARBA00023015"/>
    </source>
</evidence>
<dbReference type="PROSITE" id="PS00028">
    <property type="entry name" value="ZINC_FINGER_C2H2_1"/>
    <property type="match status" value="10"/>
</dbReference>
<dbReference type="FunFam" id="3.30.160.60:FF:000098">
    <property type="entry name" value="Zinc finger protein 614"/>
    <property type="match status" value="1"/>
</dbReference>
<keyword evidence="15" id="KW-1185">Reference proteome</keyword>
<comment type="similarity">
    <text evidence="2">Belongs to the krueppel C2H2-type zinc-finger protein family.</text>
</comment>
<feature type="domain" description="KRAB" evidence="13">
    <location>
        <begin position="51"/>
        <end position="130"/>
    </location>
</feature>
<dbReference type="InterPro" id="IPR013087">
    <property type="entry name" value="Znf_C2H2_type"/>
</dbReference>
<dbReference type="FunFam" id="3.30.160.60:FF:000295">
    <property type="entry name" value="zinc finger protein 19"/>
    <property type="match status" value="1"/>
</dbReference>
<dbReference type="FunFam" id="3.30.160.60:FF:001684">
    <property type="entry name" value="zinc finger protein 33B-like"/>
    <property type="match status" value="1"/>
</dbReference>
<dbReference type="FunFam" id="3.30.160.60:FF:000200">
    <property type="entry name" value="zinc finger protein 510 isoform X2"/>
    <property type="match status" value="1"/>
</dbReference>
<evidence type="ECO:0000259" key="12">
    <source>
        <dbReference type="PROSITE" id="PS50157"/>
    </source>
</evidence>
<evidence type="ECO:0000256" key="6">
    <source>
        <dbReference type="ARBA" id="ARBA00022833"/>
    </source>
</evidence>
<dbReference type="Gene3D" id="3.30.160.60">
    <property type="entry name" value="Classic Zinc Finger"/>
    <property type="match status" value="10"/>
</dbReference>
<dbReference type="Proteomes" id="UP000527355">
    <property type="component" value="Unassembled WGS sequence"/>
</dbReference>
<dbReference type="SMART" id="SM00355">
    <property type="entry name" value="ZnF_C2H2"/>
    <property type="match status" value="10"/>
</dbReference>
<comment type="subcellular location">
    <subcellularLocation>
        <location evidence="1">Nucleus</location>
    </subcellularLocation>
</comment>
<dbReference type="InterPro" id="IPR036236">
    <property type="entry name" value="Znf_C2H2_sf"/>
</dbReference>
<dbReference type="VEuPathDB" id="HostDB:LOC118651453"/>
<evidence type="ECO:0000313" key="15">
    <source>
        <dbReference type="Proteomes" id="UP000527355"/>
    </source>
</evidence>
<dbReference type="Pfam" id="PF00096">
    <property type="entry name" value="zf-C2H2"/>
    <property type="match status" value="10"/>
</dbReference>
<dbReference type="PANTHER" id="PTHR24394">
    <property type="entry name" value="ZINC FINGER PROTEIN"/>
    <property type="match status" value="1"/>
</dbReference>
<keyword evidence="6" id="KW-0862">Zinc</keyword>
<dbReference type="EMBL" id="JABWUV010000003">
    <property type="protein sequence ID" value="KAF6371254.1"/>
    <property type="molecule type" value="Genomic_DNA"/>
</dbReference>
<dbReference type="AlphaFoldDB" id="A0A7J7ZAU0"/>
<dbReference type="FunFam" id="3.30.160.60:FF:000710">
    <property type="entry name" value="Zinc finger protein 768"/>
    <property type="match status" value="1"/>
</dbReference>
<evidence type="ECO:0000256" key="10">
    <source>
        <dbReference type="PROSITE-ProRule" id="PRU00042"/>
    </source>
</evidence>
<name>A0A7J7ZAU0_MYOMY</name>
<sequence length="538" mass="60870">MRRRKSPGPHQPASWVTSAGPGTGATVPLAASSPATLTPFNPQRPPAEVGVTFEDVAVRFSQKEWCLLDEAQRHLFLEVMLENFELISSLGCCCGAEDVEAPTEQHVSVRVSQAKNPNVAVSSQKSHPCESCGPVLRDIFHLVEQQGTQHSLKLLRCGACAKQFYFSKKAIGCDQTLAQDHGVCNGVQCFVCHECEKSFTNISVLRHHQKLHTGERPYECSECGKCFKQHSSLIRHQRVHSKEKTHECGECGKFFSQRAVLLKHQRVHTGEKPYECDECGKSFSQSSSLVQHQRVHTGEKPYECDECGKYFTRLSGLYRHQRLHTGERPYKCSDCGKSFVRNYHLSDHQNCHTGEKPYECSQCGKSFSTSNGLLYHQSLHTGERPYKCSECGKSFVRNYQLSYHQKCHTGEKPYECGQCGKSFTSRRSLRYHQKCHTGEKPYECSQCGKSFAGRSSLRYHQRFHIGERPYECRSTQTIRWAMLSPAAMAAPPSRTPRARNCPRLSPTSRNNQERREPPSIAQHAQPLPQPTESTREIE</sequence>
<evidence type="ECO:0000256" key="5">
    <source>
        <dbReference type="ARBA" id="ARBA00022771"/>
    </source>
</evidence>
<dbReference type="FunFam" id="3.30.160.60:FF:001530">
    <property type="entry name" value="Zinc finger protein 268"/>
    <property type="match status" value="2"/>
</dbReference>
<feature type="domain" description="C2H2-type" evidence="12">
    <location>
        <begin position="218"/>
        <end position="245"/>
    </location>
</feature>
<dbReference type="SUPFAM" id="SSF109640">
    <property type="entry name" value="KRAB domain (Kruppel-associated box)"/>
    <property type="match status" value="1"/>
</dbReference>
<dbReference type="Gene3D" id="6.10.140.140">
    <property type="match status" value="1"/>
</dbReference>
<dbReference type="Pfam" id="PF01352">
    <property type="entry name" value="KRAB"/>
    <property type="match status" value="1"/>
</dbReference>
<keyword evidence="3" id="KW-0479">Metal-binding</keyword>
<feature type="domain" description="C2H2-type" evidence="12">
    <location>
        <begin position="330"/>
        <end position="357"/>
    </location>
</feature>
<dbReference type="SMART" id="SM00349">
    <property type="entry name" value="KRAB"/>
    <property type="match status" value="1"/>
</dbReference>
<feature type="domain" description="C2H2-type" evidence="12">
    <location>
        <begin position="246"/>
        <end position="273"/>
    </location>
</feature>
<evidence type="ECO:0000256" key="11">
    <source>
        <dbReference type="SAM" id="MobiDB-lite"/>
    </source>
</evidence>
<organism evidence="14 15">
    <name type="scientific">Myotis myotis</name>
    <name type="common">Greater mouse-eared bat</name>
    <name type="synonym">Vespertilio myotis</name>
    <dbReference type="NCBI Taxonomy" id="51298"/>
    <lineage>
        <taxon>Eukaryota</taxon>
        <taxon>Metazoa</taxon>
        <taxon>Chordata</taxon>
        <taxon>Craniata</taxon>
        <taxon>Vertebrata</taxon>
        <taxon>Euteleostomi</taxon>
        <taxon>Mammalia</taxon>
        <taxon>Eutheria</taxon>
        <taxon>Laurasiatheria</taxon>
        <taxon>Chiroptera</taxon>
        <taxon>Yangochiroptera</taxon>
        <taxon>Vespertilionidae</taxon>
        <taxon>Myotis</taxon>
    </lineage>
</organism>
<dbReference type="SUPFAM" id="SSF57667">
    <property type="entry name" value="beta-beta-alpha zinc fingers"/>
    <property type="match status" value="5"/>
</dbReference>
<dbReference type="GO" id="GO:0003677">
    <property type="term" value="F:DNA binding"/>
    <property type="evidence" value="ECO:0007669"/>
    <property type="project" value="UniProtKB-KW"/>
</dbReference>
<dbReference type="PROSITE" id="PS50157">
    <property type="entry name" value="ZINC_FINGER_C2H2_2"/>
    <property type="match status" value="10"/>
</dbReference>
<dbReference type="GO" id="GO:0005634">
    <property type="term" value="C:nucleus"/>
    <property type="evidence" value="ECO:0007669"/>
    <property type="project" value="UniProtKB-SubCell"/>
</dbReference>
<feature type="domain" description="C2H2-type" evidence="12">
    <location>
        <begin position="386"/>
        <end position="413"/>
    </location>
</feature>
<evidence type="ECO:0000256" key="2">
    <source>
        <dbReference type="ARBA" id="ARBA00006991"/>
    </source>
</evidence>
<dbReference type="GO" id="GO:0000981">
    <property type="term" value="F:DNA-binding transcription factor activity, RNA polymerase II-specific"/>
    <property type="evidence" value="ECO:0007669"/>
    <property type="project" value="TreeGrafter"/>
</dbReference>
<evidence type="ECO:0000256" key="3">
    <source>
        <dbReference type="ARBA" id="ARBA00022723"/>
    </source>
</evidence>
<evidence type="ECO:0000259" key="13">
    <source>
        <dbReference type="PROSITE" id="PS50805"/>
    </source>
</evidence>
<dbReference type="PROSITE" id="PS50805">
    <property type="entry name" value="KRAB"/>
    <property type="match status" value="1"/>
</dbReference>
<reference evidence="14 15" key="1">
    <citation type="journal article" date="2020" name="Nature">
        <title>Six reference-quality genomes reveal evolution of bat adaptations.</title>
        <authorList>
            <person name="Jebb D."/>
            <person name="Huang Z."/>
            <person name="Pippel M."/>
            <person name="Hughes G.M."/>
            <person name="Lavrichenko K."/>
            <person name="Devanna P."/>
            <person name="Winkler S."/>
            <person name="Jermiin L.S."/>
            <person name="Skirmuntt E.C."/>
            <person name="Katzourakis A."/>
            <person name="Burkitt-Gray L."/>
            <person name="Ray D.A."/>
            <person name="Sullivan K.A.M."/>
            <person name="Roscito J.G."/>
            <person name="Kirilenko B.M."/>
            <person name="Davalos L.M."/>
            <person name="Corthals A.P."/>
            <person name="Power M.L."/>
            <person name="Jones G."/>
            <person name="Ransome R.D."/>
            <person name="Dechmann D.K.N."/>
            <person name="Locatelli A.G."/>
            <person name="Puechmaille S.J."/>
            <person name="Fedrigo O."/>
            <person name="Jarvis E.D."/>
            <person name="Hiller M."/>
            <person name="Vernes S.C."/>
            <person name="Myers E.W."/>
            <person name="Teeling E.C."/>
        </authorList>
    </citation>
    <scope>NUCLEOTIDE SEQUENCE [LARGE SCALE GENOMIC DNA]</scope>
    <source>
        <strain evidence="14">MMyoMyo1</strain>
        <tissue evidence="14">Flight muscle</tissue>
    </source>
</reference>
<evidence type="ECO:0000256" key="4">
    <source>
        <dbReference type="ARBA" id="ARBA00022737"/>
    </source>
</evidence>
<feature type="domain" description="C2H2-type" evidence="12">
    <location>
        <begin position="442"/>
        <end position="469"/>
    </location>
</feature>
<feature type="domain" description="C2H2-type" evidence="12">
    <location>
        <begin position="414"/>
        <end position="441"/>
    </location>
</feature>
<dbReference type="PANTHER" id="PTHR24394:SF48">
    <property type="entry name" value="ZINC FINGER PROTEIN 771"/>
    <property type="match status" value="1"/>
</dbReference>
<dbReference type="FunFam" id="3.30.160.60:FF:002343">
    <property type="entry name" value="Zinc finger protein 33A"/>
    <property type="match status" value="1"/>
</dbReference>
<keyword evidence="5 10" id="KW-0863">Zinc-finger</keyword>
<feature type="domain" description="C2H2-type" evidence="12">
    <location>
        <begin position="190"/>
        <end position="217"/>
    </location>
</feature>